<reference evidence="1" key="1">
    <citation type="submission" date="2014-09" db="EMBL/GenBank/DDBJ databases">
        <authorList>
            <person name="Magalhaes I.L.F."/>
            <person name="Oliveira U."/>
            <person name="Santos F.R."/>
            <person name="Vidigal T.H.D.A."/>
            <person name="Brescovit A.D."/>
            <person name="Santos A.J."/>
        </authorList>
    </citation>
    <scope>NUCLEOTIDE SEQUENCE</scope>
    <source>
        <tissue evidence="1">Shoot tissue taken approximately 20 cm above the soil surface</tissue>
    </source>
</reference>
<name>A0A0A9GR59_ARUDO</name>
<protein>
    <submittedName>
        <fullName evidence="1">Uncharacterized protein</fullName>
    </submittedName>
</protein>
<accession>A0A0A9GR59</accession>
<proteinExistence type="predicted"/>
<reference evidence="1" key="2">
    <citation type="journal article" date="2015" name="Data Brief">
        <title>Shoot transcriptome of the giant reed, Arundo donax.</title>
        <authorList>
            <person name="Barrero R.A."/>
            <person name="Guerrero F.D."/>
            <person name="Moolhuijzen P."/>
            <person name="Goolsby J.A."/>
            <person name="Tidwell J."/>
            <person name="Bellgard S.E."/>
            <person name="Bellgard M.I."/>
        </authorList>
    </citation>
    <scope>NUCLEOTIDE SEQUENCE</scope>
    <source>
        <tissue evidence="1">Shoot tissue taken approximately 20 cm above the soil surface</tissue>
    </source>
</reference>
<sequence>MSNEFNRFNRILNNTTGVCKFSTRIPCFAHKFAAPTSCSKCYNCWQIVAFPTHAVMLQI</sequence>
<dbReference type="EMBL" id="GBRH01170296">
    <property type="protein sequence ID" value="JAE27600.1"/>
    <property type="molecule type" value="Transcribed_RNA"/>
</dbReference>
<evidence type="ECO:0000313" key="1">
    <source>
        <dbReference type="EMBL" id="JAE27600.1"/>
    </source>
</evidence>
<organism evidence="1">
    <name type="scientific">Arundo donax</name>
    <name type="common">Giant reed</name>
    <name type="synonym">Donax arundinaceus</name>
    <dbReference type="NCBI Taxonomy" id="35708"/>
    <lineage>
        <taxon>Eukaryota</taxon>
        <taxon>Viridiplantae</taxon>
        <taxon>Streptophyta</taxon>
        <taxon>Embryophyta</taxon>
        <taxon>Tracheophyta</taxon>
        <taxon>Spermatophyta</taxon>
        <taxon>Magnoliopsida</taxon>
        <taxon>Liliopsida</taxon>
        <taxon>Poales</taxon>
        <taxon>Poaceae</taxon>
        <taxon>PACMAD clade</taxon>
        <taxon>Arundinoideae</taxon>
        <taxon>Arundineae</taxon>
        <taxon>Arundo</taxon>
    </lineage>
</organism>
<dbReference type="AlphaFoldDB" id="A0A0A9GR59"/>